<dbReference type="Proteomes" id="UP000448943">
    <property type="component" value="Unassembled WGS sequence"/>
</dbReference>
<organism evidence="1 2">
    <name type="scientific">Chengkuizengella marina</name>
    <dbReference type="NCBI Taxonomy" id="2507566"/>
    <lineage>
        <taxon>Bacteria</taxon>
        <taxon>Bacillati</taxon>
        <taxon>Bacillota</taxon>
        <taxon>Bacilli</taxon>
        <taxon>Bacillales</taxon>
        <taxon>Paenibacillaceae</taxon>
        <taxon>Chengkuizengella</taxon>
    </lineage>
</organism>
<dbReference type="AlphaFoldDB" id="A0A6N9Q276"/>
<accession>A0A6N9Q276</accession>
<gene>
    <name evidence="1" type="ORF">ERL59_03775</name>
</gene>
<proteinExistence type="predicted"/>
<reference evidence="1 2" key="1">
    <citation type="submission" date="2019-01" db="EMBL/GenBank/DDBJ databases">
        <title>Chengkuizengella sp. nov., isolated from deep-sea sediment of East Pacific Ocean.</title>
        <authorList>
            <person name="Yang J."/>
            <person name="Lai Q."/>
            <person name="Shao Z."/>
        </authorList>
    </citation>
    <scope>NUCLEOTIDE SEQUENCE [LARGE SCALE GENOMIC DNA]</scope>
    <source>
        <strain evidence="1 2">YPA3-1-1</strain>
    </source>
</reference>
<evidence type="ECO:0000313" key="1">
    <source>
        <dbReference type="EMBL" id="NBI28078.1"/>
    </source>
</evidence>
<comment type="caution">
    <text evidence="1">The sequence shown here is derived from an EMBL/GenBank/DDBJ whole genome shotgun (WGS) entry which is preliminary data.</text>
</comment>
<keyword evidence="2" id="KW-1185">Reference proteome</keyword>
<name>A0A6N9Q276_9BACL</name>
<protein>
    <submittedName>
        <fullName evidence="1">Uncharacterized protein</fullName>
    </submittedName>
</protein>
<sequence>MMHNEYKWEVIKITKENFYNDFYNELKKIVELYAKGEDVMELMQELRTKYNNPPPSQPDGGIDPGW</sequence>
<evidence type="ECO:0000313" key="2">
    <source>
        <dbReference type="Proteomes" id="UP000448943"/>
    </source>
</evidence>
<dbReference type="EMBL" id="SIJB01000009">
    <property type="protein sequence ID" value="NBI28078.1"/>
    <property type="molecule type" value="Genomic_DNA"/>
</dbReference>